<dbReference type="InterPro" id="IPR036390">
    <property type="entry name" value="WH_DNA-bd_sf"/>
</dbReference>
<dbReference type="AlphaFoldDB" id="A1RRZ6"/>
<evidence type="ECO:0000313" key="2">
    <source>
        <dbReference type="Proteomes" id="UP000002595"/>
    </source>
</evidence>
<name>A1RRZ6_PYRIL</name>
<dbReference type="Gene3D" id="1.10.10.10">
    <property type="entry name" value="Winged helix-like DNA-binding domain superfamily/Winged helix DNA-binding domain"/>
    <property type="match status" value="1"/>
</dbReference>
<dbReference type="RefSeq" id="WP_011762304.1">
    <property type="nucleotide sequence ID" value="NC_008701.1"/>
</dbReference>
<dbReference type="HOGENOM" id="CLU_2893385_0_0_2"/>
<keyword evidence="2" id="KW-1185">Reference proteome</keyword>
<dbReference type="EMBL" id="CP000504">
    <property type="protein sequence ID" value="ABL87728.1"/>
    <property type="molecule type" value="Genomic_DNA"/>
</dbReference>
<dbReference type="KEGG" id="pis:Pisl_0550"/>
<protein>
    <submittedName>
        <fullName evidence="1">Uncharacterized protein</fullName>
    </submittedName>
</protein>
<dbReference type="OrthoDB" id="24075at2157"/>
<dbReference type="Proteomes" id="UP000002595">
    <property type="component" value="Chromosome"/>
</dbReference>
<dbReference type="eggNOG" id="arCOG05679">
    <property type="taxonomic scope" value="Archaea"/>
</dbReference>
<reference evidence="1" key="1">
    <citation type="submission" date="2006-12" db="EMBL/GenBank/DDBJ databases">
        <title>Complete sequence of Pyrobaculum islandicum DSM 4184.</title>
        <authorList>
            <person name="Copeland A."/>
            <person name="Lucas S."/>
            <person name="Lapidus A."/>
            <person name="Barry K."/>
            <person name="Detter J.C."/>
            <person name="Glavina del Rio T."/>
            <person name="Dalin E."/>
            <person name="Tice H."/>
            <person name="Pitluck S."/>
            <person name="Meincke L."/>
            <person name="Brettin T."/>
            <person name="Bruce D."/>
            <person name="Han C."/>
            <person name="Tapia R."/>
            <person name="Gilna P."/>
            <person name="Schmutz J."/>
            <person name="Larimer F."/>
            <person name="Land M."/>
            <person name="Hauser L."/>
            <person name="Kyrpides N."/>
            <person name="Mikhailova N."/>
            <person name="Cozen A.E."/>
            <person name="Fitz-Gibbon S.T."/>
            <person name="House C.H."/>
            <person name="Saltikov C."/>
            <person name="Lowe T."/>
            <person name="Richardson P."/>
        </authorList>
    </citation>
    <scope>NUCLEOTIDE SEQUENCE [LARGE SCALE GENOMIC DNA]</scope>
    <source>
        <strain evidence="1">DSM 4184</strain>
    </source>
</reference>
<dbReference type="GeneID" id="4617187"/>
<organism evidence="1 2">
    <name type="scientific">Pyrobaculum islandicum (strain DSM 4184 / JCM 9189 / GEO3)</name>
    <dbReference type="NCBI Taxonomy" id="384616"/>
    <lineage>
        <taxon>Archaea</taxon>
        <taxon>Thermoproteota</taxon>
        <taxon>Thermoprotei</taxon>
        <taxon>Thermoproteales</taxon>
        <taxon>Thermoproteaceae</taxon>
        <taxon>Pyrobaculum</taxon>
    </lineage>
</organism>
<dbReference type="SUPFAM" id="SSF46785">
    <property type="entry name" value="Winged helix' DNA-binding domain"/>
    <property type="match status" value="1"/>
</dbReference>
<dbReference type="STRING" id="384616.Pisl_0550"/>
<gene>
    <name evidence="1" type="ordered locus">Pisl_0550</name>
</gene>
<accession>A1RRZ6</accession>
<evidence type="ECO:0000313" key="1">
    <source>
        <dbReference type="EMBL" id="ABL87728.1"/>
    </source>
</evidence>
<dbReference type="InterPro" id="IPR036388">
    <property type="entry name" value="WH-like_DNA-bd_sf"/>
</dbReference>
<proteinExistence type="predicted"/>
<sequence>MPSGVKAKIYEYLSQNKGKEFTAEEIAKVLGVEKVAIVRAQLTRLVREGKVEKTAEGRYRAK</sequence>